<dbReference type="EMBL" id="LPUF01000001">
    <property type="protein sequence ID" value="OQK17617.1"/>
    <property type="molecule type" value="Genomic_DNA"/>
</dbReference>
<proteinExistence type="predicted"/>
<evidence type="ECO:0000259" key="1">
    <source>
        <dbReference type="Pfam" id="PF00498"/>
    </source>
</evidence>
<comment type="caution">
    <text evidence="2">The sequence shown here is derived from an EMBL/GenBank/DDBJ whole genome shotgun (WGS) entry which is preliminary data.</text>
</comment>
<sequence length="143" mass="15971">MAIFSIFFNDNPVHTAVFKSGVVSIGRDESNDLYIDSLAFAPAHAAVTLHTTESIIKQLNADFPLIINGERRRSHHLKNDDIITIGKHRIVYNPTETTPPASQAIFKQRTKNQQHQNLPGQPEASLQIMAGKHIGRIVQLKKI</sequence>
<dbReference type="CDD" id="cd00060">
    <property type="entry name" value="FHA"/>
    <property type="match status" value="1"/>
</dbReference>
<evidence type="ECO:0000313" key="2">
    <source>
        <dbReference type="EMBL" id="OQK17617.1"/>
    </source>
</evidence>
<dbReference type="InterPro" id="IPR008984">
    <property type="entry name" value="SMAD_FHA_dom_sf"/>
</dbReference>
<reference evidence="2 3" key="1">
    <citation type="submission" date="2015-12" db="EMBL/GenBank/DDBJ databases">
        <authorList>
            <person name="Shamseldin A."/>
            <person name="Moawad H."/>
            <person name="Abd El-Rahim W.M."/>
            <person name="Sadowsky M.J."/>
        </authorList>
    </citation>
    <scope>NUCLEOTIDE SEQUENCE [LARGE SCALE GENOMIC DNA]</scope>
    <source>
        <strain evidence="2 3">WF1</strain>
    </source>
</reference>
<keyword evidence="3" id="KW-1185">Reference proteome</keyword>
<feature type="domain" description="FHA" evidence="1">
    <location>
        <begin position="23"/>
        <end position="86"/>
    </location>
</feature>
<name>A0A1V8M7T9_9GAMM</name>
<dbReference type="Pfam" id="PF00498">
    <property type="entry name" value="FHA"/>
    <property type="match status" value="1"/>
</dbReference>
<dbReference type="OrthoDB" id="151099at2"/>
<dbReference type="STRING" id="1420851.AU255_07050"/>
<protein>
    <recommendedName>
        <fullName evidence="1">FHA domain-containing protein</fullName>
    </recommendedName>
</protein>
<dbReference type="Proteomes" id="UP000191980">
    <property type="component" value="Unassembled WGS sequence"/>
</dbReference>
<organism evidence="2 3">
    <name type="scientific">Methyloprofundus sedimenti</name>
    <dbReference type="NCBI Taxonomy" id="1420851"/>
    <lineage>
        <taxon>Bacteria</taxon>
        <taxon>Pseudomonadati</taxon>
        <taxon>Pseudomonadota</taxon>
        <taxon>Gammaproteobacteria</taxon>
        <taxon>Methylococcales</taxon>
        <taxon>Methylococcaceae</taxon>
        <taxon>Methyloprofundus</taxon>
    </lineage>
</organism>
<dbReference type="AlphaFoldDB" id="A0A1V8M7T9"/>
<evidence type="ECO:0000313" key="3">
    <source>
        <dbReference type="Proteomes" id="UP000191980"/>
    </source>
</evidence>
<dbReference type="Gene3D" id="2.60.200.20">
    <property type="match status" value="1"/>
</dbReference>
<dbReference type="RefSeq" id="WP_080522227.1">
    <property type="nucleotide sequence ID" value="NZ_LPUF01000001.1"/>
</dbReference>
<gene>
    <name evidence="2" type="ORF">AU255_07050</name>
</gene>
<dbReference type="SUPFAM" id="SSF49879">
    <property type="entry name" value="SMAD/FHA domain"/>
    <property type="match status" value="1"/>
</dbReference>
<dbReference type="InterPro" id="IPR000253">
    <property type="entry name" value="FHA_dom"/>
</dbReference>
<accession>A0A1V8M7T9</accession>